<evidence type="ECO:0000313" key="3">
    <source>
        <dbReference type="Proteomes" id="UP000007753"/>
    </source>
</evidence>
<organism evidence="2 3">
    <name type="scientific">Sphingobium indicum (strain DSM 16413 / CCM 7287 / MTCC 6362 / UT26 / NBRC 101211 / UT26S)</name>
    <name type="common">Sphingobium japonicum</name>
    <dbReference type="NCBI Taxonomy" id="452662"/>
    <lineage>
        <taxon>Bacteria</taxon>
        <taxon>Pseudomonadati</taxon>
        <taxon>Pseudomonadota</taxon>
        <taxon>Alphaproteobacteria</taxon>
        <taxon>Sphingomonadales</taxon>
        <taxon>Sphingomonadaceae</taxon>
        <taxon>Sphingobium</taxon>
    </lineage>
</organism>
<dbReference type="KEGG" id="sjp:SJA_C1-03550"/>
<reference evidence="2 3" key="1">
    <citation type="journal article" date="2010" name="J. Bacteriol.">
        <title>Complete genome sequence of the representative gamma-hexachlorocyclohexane-degrading bacterium Sphingobium japonicum UT26.</title>
        <authorList>
            <person name="Nagata Y."/>
            <person name="Ohtsubo Y."/>
            <person name="Endo R."/>
            <person name="Ichikawa N."/>
            <person name="Ankai A."/>
            <person name="Oguchi A."/>
            <person name="Fukui S."/>
            <person name="Fujita N."/>
            <person name="Tsuda M."/>
        </authorList>
    </citation>
    <scope>NUCLEOTIDE SEQUENCE [LARGE SCALE GENOMIC DNA]</scope>
    <source>
        <strain evidence="3">DSM 16413 / CCM 7287 / MTCC 6362 / UT26 / NBRC 101211 / UT26S</strain>
    </source>
</reference>
<gene>
    <name evidence="2" type="ordered locus">SJA_C1-03550</name>
</gene>
<keyword evidence="3" id="KW-1185">Reference proteome</keyword>
<feature type="compositionally biased region" description="Polar residues" evidence="1">
    <location>
        <begin position="39"/>
        <end position="48"/>
    </location>
</feature>
<dbReference type="HOGENOM" id="CLU_3157905_0_0_5"/>
<proteinExistence type="predicted"/>
<feature type="compositionally biased region" description="Basic and acidic residues" evidence="1">
    <location>
        <begin position="15"/>
        <end position="24"/>
    </location>
</feature>
<dbReference type="STRING" id="452662.SJA_C1-03550"/>
<evidence type="ECO:0000313" key="2">
    <source>
        <dbReference type="EMBL" id="BAI95189.1"/>
    </source>
</evidence>
<dbReference type="EMBL" id="AP010803">
    <property type="protein sequence ID" value="BAI95189.1"/>
    <property type="molecule type" value="Genomic_DNA"/>
</dbReference>
<feature type="region of interest" description="Disordered" evidence="1">
    <location>
        <begin position="1"/>
        <end position="48"/>
    </location>
</feature>
<dbReference type="Proteomes" id="UP000007753">
    <property type="component" value="Chromosome 1"/>
</dbReference>
<accession>D4YXV7</accession>
<protein>
    <submittedName>
        <fullName evidence="2">Uncharacterized protein</fullName>
    </submittedName>
</protein>
<name>D4YXV7_SPHIU</name>
<evidence type="ECO:0000256" key="1">
    <source>
        <dbReference type="SAM" id="MobiDB-lite"/>
    </source>
</evidence>
<dbReference type="AlphaFoldDB" id="D4YXV7"/>
<sequence length="48" mass="5093">MKPELRPGAAGLKGSDAHPPDRRRQGQRRRAAGVATIGTVRSSGTRVI</sequence>